<organism evidence="3 4">
    <name type="scientific">Paramuricea clavata</name>
    <name type="common">Red gorgonian</name>
    <name type="synonym">Violescent sea-whip</name>
    <dbReference type="NCBI Taxonomy" id="317549"/>
    <lineage>
        <taxon>Eukaryota</taxon>
        <taxon>Metazoa</taxon>
        <taxon>Cnidaria</taxon>
        <taxon>Anthozoa</taxon>
        <taxon>Octocorallia</taxon>
        <taxon>Malacalcyonacea</taxon>
        <taxon>Plexauridae</taxon>
        <taxon>Paramuricea</taxon>
    </lineage>
</organism>
<dbReference type="Pfam" id="PF00530">
    <property type="entry name" value="SRCR"/>
    <property type="match status" value="1"/>
</dbReference>
<dbReference type="Proteomes" id="UP001152795">
    <property type="component" value="Unassembled WGS sequence"/>
</dbReference>
<dbReference type="PANTHER" id="PTHR48071">
    <property type="entry name" value="SRCR DOMAIN-CONTAINING PROTEIN"/>
    <property type="match status" value="1"/>
</dbReference>
<evidence type="ECO:0000313" key="3">
    <source>
        <dbReference type="EMBL" id="CAB4019608.1"/>
    </source>
</evidence>
<sequence length="124" mass="13428">SHSPAVLSFDLSLIRLTATALRLQGPLSANGTGRVEIFYDGKWGTICHNYWNAANARVVCRQLGYTYAVKALKGDDVPDGTGHIWLDNVRCTGSELNLTSCSHNGWGNENCEHDNDAGVECSST</sequence>
<evidence type="ECO:0000313" key="4">
    <source>
        <dbReference type="Proteomes" id="UP001152795"/>
    </source>
</evidence>
<dbReference type="EMBL" id="CACRXK020010548">
    <property type="protein sequence ID" value="CAB4019608.1"/>
    <property type="molecule type" value="Genomic_DNA"/>
</dbReference>
<dbReference type="PANTHER" id="PTHR48071:SF28">
    <property type="entry name" value="SRCR DOMAIN-CONTAINING PROTEIN"/>
    <property type="match status" value="1"/>
</dbReference>
<evidence type="ECO:0000256" key="2">
    <source>
        <dbReference type="ARBA" id="ARBA00023157"/>
    </source>
</evidence>
<comment type="caution">
    <text evidence="3">The sequence shown here is derived from an EMBL/GenBank/DDBJ whole genome shotgun (WGS) entry which is preliminary data.</text>
</comment>
<protein>
    <submittedName>
        <fullName evidence="3">Deleted in malignant brain tumors 1 -like</fullName>
    </submittedName>
</protein>
<dbReference type="GO" id="GO:0016020">
    <property type="term" value="C:membrane"/>
    <property type="evidence" value="ECO:0007669"/>
    <property type="project" value="InterPro"/>
</dbReference>
<feature type="non-terminal residue" evidence="3">
    <location>
        <position position="124"/>
    </location>
</feature>
<dbReference type="AlphaFoldDB" id="A0A6S7KGI9"/>
<dbReference type="FunFam" id="3.10.250.10:FF:000001">
    <property type="entry name" value="Lysyl oxidase 4 isoform X1"/>
    <property type="match status" value="1"/>
</dbReference>
<dbReference type="InterPro" id="IPR001190">
    <property type="entry name" value="SRCR"/>
</dbReference>
<dbReference type="PROSITE" id="PS50287">
    <property type="entry name" value="SRCR_2"/>
    <property type="match status" value="1"/>
</dbReference>
<dbReference type="OrthoDB" id="5857313at2759"/>
<gene>
    <name evidence="3" type="ORF">PACLA_8A077895</name>
</gene>
<reference evidence="3" key="1">
    <citation type="submission" date="2020-04" db="EMBL/GenBank/DDBJ databases">
        <authorList>
            <person name="Alioto T."/>
            <person name="Alioto T."/>
            <person name="Gomez Garrido J."/>
        </authorList>
    </citation>
    <scope>NUCLEOTIDE SEQUENCE</scope>
    <source>
        <strain evidence="3">A484AB</strain>
    </source>
</reference>
<proteinExistence type="predicted"/>
<name>A0A6S7KGI9_PARCT</name>
<accession>A0A6S7KGI9</accession>
<keyword evidence="4" id="KW-1185">Reference proteome</keyword>
<keyword evidence="1" id="KW-0732">Signal</keyword>
<dbReference type="InterPro" id="IPR036772">
    <property type="entry name" value="SRCR-like_dom_sf"/>
</dbReference>
<dbReference type="SUPFAM" id="SSF56487">
    <property type="entry name" value="SRCR-like"/>
    <property type="match status" value="1"/>
</dbReference>
<keyword evidence="2" id="KW-1015">Disulfide bond</keyword>
<dbReference type="PRINTS" id="PR00258">
    <property type="entry name" value="SPERACTRCPTR"/>
</dbReference>
<dbReference type="SMART" id="SM00202">
    <property type="entry name" value="SR"/>
    <property type="match status" value="1"/>
</dbReference>
<dbReference type="Gene3D" id="3.10.250.10">
    <property type="entry name" value="SRCR-like domain"/>
    <property type="match status" value="1"/>
</dbReference>
<feature type="non-terminal residue" evidence="3">
    <location>
        <position position="1"/>
    </location>
</feature>
<evidence type="ECO:0000256" key="1">
    <source>
        <dbReference type="ARBA" id="ARBA00022729"/>
    </source>
</evidence>